<dbReference type="InterPro" id="IPR040256">
    <property type="entry name" value="At4g02000-like"/>
</dbReference>
<evidence type="ECO:0000313" key="1">
    <source>
        <dbReference type="EMBL" id="KAL1553896.1"/>
    </source>
</evidence>
<reference evidence="1 2" key="1">
    <citation type="submission" date="2024-06" db="EMBL/GenBank/DDBJ databases">
        <title>A chromosome level genome sequence of Diviner's sage (Salvia divinorum).</title>
        <authorList>
            <person name="Ford S.A."/>
            <person name="Ro D.-K."/>
            <person name="Ness R.W."/>
            <person name="Phillips M.A."/>
        </authorList>
    </citation>
    <scope>NUCLEOTIDE SEQUENCE [LARGE SCALE GENOMIC DNA]</scope>
    <source>
        <strain evidence="1">SAF-2024a</strain>
        <tissue evidence="1">Leaf</tissue>
    </source>
</reference>
<proteinExistence type="predicted"/>
<sequence>MEKTRQKSPFEVFGTPLVLQLMPPNFDPDMGPEVNVSVWLRLVDLPLDLWNLMTVSKIASYIKTPLTTDFKTLRRETMDGPRIQVIMNTAQWPRDAINILLPSGDYLDQKIEYEFMPKYCPSCKVFSHLVEECIGRQTSGK</sequence>
<dbReference type="EMBL" id="JBEAFC010000006">
    <property type="protein sequence ID" value="KAL1553896.1"/>
    <property type="molecule type" value="Genomic_DNA"/>
</dbReference>
<dbReference type="PANTHER" id="PTHR31286:SF168">
    <property type="entry name" value="DUF4283 DOMAIN-CONTAINING PROTEIN"/>
    <property type="match status" value="1"/>
</dbReference>
<dbReference type="AlphaFoldDB" id="A0ABD1HBS6"/>
<dbReference type="Proteomes" id="UP001567538">
    <property type="component" value="Unassembled WGS sequence"/>
</dbReference>
<evidence type="ECO:0000313" key="2">
    <source>
        <dbReference type="Proteomes" id="UP001567538"/>
    </source>
</evidence>
<evidence type="ECO:0008006" key="3">
    <source>
        <dbReference type="Google" id="ProtNLM"/>
    </source>
</evidence>
<name>A0ABD1HBS6_SALDI</name>
<accession>A0ABD1HBS6</accession>
<gene>
    <name evidence="1" type="ORF">AAHA92_14516</name>
</gene>
<dbReference type="PANTHER" id="PTHR31286">
    <property type="entry name" value="GLYCINE-RICH CELL WALL STRUCTURAL PROTEIN 1.8-LIKE"/>
    <property type="match status" value="1"/>
</dbReference>
<keyword evidence="2" id="KW-1185">Reference proteome</keyword>
<protein>
    <recommendedName>
        <fullName evidence="3">DUF4283 domain-containing protein</fullName>
    </recommendedName>
</protein>
<comment type="caution">
    <text evidence="1">The sequence shown here is derived from an EMBL/GenBank/DDBJ whole genome shotgun (WGS) entry which is preliminary data.</text>
</comment>
<organism evidence="1 2">
    <name type="scientific">Salvia divinorum</name>
    <name type="common">Maria pastora</name>
    <name type="synonym">Diviner's sage</name>
    <dbReference type="NCBI Taxonomy" id="28513"/>
    <lineage>
        <taxon>Eukaryota</taxon>
        <taxon>Viridiplantae</taxon>
        <taxon>Streptophyta</taxon>
        <taxon>Embryophyta</taxon>
        <taxon>Tracheophyta</taxon>
        <taxon>Spermatophyta</taxon>
        <taxon>Magnoliopsida</taxon>
        <taxon>eudicotyledons</taxon>
        <taxon>Gunneridae</taxon>
        <taxon>Pentapetalae</taxon>
        <taxon>asterids</taxon>
        <taxon>lamiids</taxon>
        <taxon>Lamiales</taxon>
        <taxon>Lamiaceae</taxon>
        <taxon>Nepetoideae</taxon>
        <taxon>Mentheae</taxon>
        <taxon>Salviinae</taxon>
        <taxon>Salvia</taxon>
        <taxon>Salvia subgen. Calosphace</taxon>
    </lineage>
</organism>